<dbReference type="KEGG" id="pnd:Pla175_02630"/>
<evidence type="ECO:0000313" key="3">
    <source>
        <dbReference type="Proteomes" id="UP000317429"/>
    </source>
</evidence>
<name>A0A518D622_9BACT</name>
<dbReference type="InterPro" id="IPR052715">
    <property type="entry name" value="RAYT_transposase"/>
</dbReference>
<dbReference type="InterPro" id="IPR002686">
    <property type="entry name" value="Transposase_17"/>
</dbReference>
<keyword evidence="3" id="KW-1185">Reference proteome</keyword>
<evidence type="ECO:0000313" key="2">
    <source>
        <dbReference type="EMBL" id="QDU86909.1"/>
    </source>
</evidence>
<dbReference type="Gene3D" id="3.30.70.1290">
    <property type="entry name" value="Transposase IS200-like"/>
    <property type="match status" value="1"/>
</dbReference>
<dbReference type="GO" id="GO:0006313">
    <property type="term" value="P:DNA transposition"/>
    <property type="evidence" value="ECO:0007669"/>
    <property type="project" value="InterPro"/>
</dbReference>
<dbReference type="SMART" id="SM01321">
    <property type="entry name" value="Y1_Tnp"/>
    <property type="match status" value="1"/>
</dbReference>
<organism evidence="2 3">
    <name type="scientific">Pirellulimonas nuda</name>
    <dbReference type="NCBI Taxonomy" id="2528009"/>
    <lineage>
        <taxon>Bacteria</taxon>
        <taxon>Pseudomonadati</taxon>
        <taxon>Planctomycetota</taxon>
        <taxon>Planctomycetia</taxon>
        <taxon>Pirellulales</taxon>
        <taxon>Lacipirellulaceae</taxon>
        <taxon>Pirellulimonas</taxon>
    </lineage>
</organism>
<accession>A0A518D622</accession>
<dbReference type="SUPFAM" id="SSF143422">
    <property type="entry name" value="Transposase IS200-like"/>
    <property type="match status" value="1"/>
</dbReference>
<reference evidence="2 3" key="1">
    <citation type="submission" date="2019-02" db="EMBL/GenBank/DDBJ databases">
        <title>Deep-cultivation of Planctomycetes and their phenomic and genomic characterization uncovers novel biology.</title>
        <authorList>
            <person name="Wiegand S."/>
            <person name="Jogler M."/>
            <person name="Boedeker C."/>
            <person name="Pinto D."/>
            <person name="Vollmers J."/>
            <person name="Rivas-Marin E."/>
            <person name="Kohn T."/>
            <person name="Peeters S.H."/>
            <person name="Heuer A."/>
            <person name="Rast P."/>
            <person name="Oberbeckmann S."/>
            <person name="Bunk B."/>
            <person name="Jeske O."/>
            <person name="Meyerdierks A."/>
            <person name="Storesund J.E."/>
            <person name="Kallscheuer N."/>
            <person name="Luecker S."/>
            <person name="Lage O.M."/>
            <person name="Pohl T."/>
            <person name="Merkel B.J."/>
            <person name="Hornburger P."/>
            <person name="Mueller R.-W."/>
            <person name="Bruemmer F."/>
            <person name="Labrenz M."/>
            <person name="Spormann A.M."/>
            <person name="Op den Camp H."/>
            <person name="Overmann J."/>
            <person name="Amann R."/>
            <person name="Jetten M.S.M."/>
            <person name="Mascher T."/>
            <person name="Medema M.H."/>
            <person name="Devos D.P."/>
            <person name="Kaster A.-K."/>
            <person name="Ovreas L."/>
            <person name="Rohde M."/>
            <person name="Galperin M.Y."/>
            <person name="Jogler C."/>
        </authorList>
    </citation>
    <scope>NUCLEOTIDE SEQUENCE [LARGE SCALE GENOMIC DNA]</scope>
    <source>
        <strain evidence="2 3">Pla175</strain>
    </source>
</reference>
<protein>
    <recommendedName>
        <fullName evidence="1">Transposase IS200-like domain-containing protein</fullName>
    </recommendedName>
</protein>
<dbReference type="RefSeq" id="WP_197527189.1">
    <property type="nucleotide sequence ID" value="NZ_CP036291.1"/>
</dbReference>
<sequence>MDWICDSGFNLPMPTSYRHRRNYNAPGHAHSLTFSCYRQFPFLRSELTCSWLAESIDAARTTQRFLLWAYVFMPEHVHAVVYPTESDYDIAEIRKAIKGPIGRRAIQHIEANSPEWLDQITRQRGGRTERLFWKSGGGYDRNITAPRTLLATIDYIHLNPVRRGLVERAEDWRWSSAASTLYGKERPLQVDPIPADWLE</sequence>
<dbReference type="GO" id="GO:0043565">
    <property type="term" value="F:sequence-specific DNA binding"/>
    <property type="evidence" value="ECO:0007669"/>
    <property type="project" value="TreeGrafter"/>
</dbReference>
<evidence type="ECO:0000259" key="1">
    <source>
        <dbReference type="SMART" id="SM01321"/>
    </source>
</evidence>
<dbReference type="NCBIfam" id="NF047646">
    <property type="entry name" value="REP_Tyr_transpos"/>
    <property type="match status" value="1"/>
</dbReference>
<dbReference type="EMBL" id="CP036291">
    <property type="protein sequence ID" value="QDU86909.1"/>
    <property type="molecule type" value="Genomic_DNA"/>
</dbReference>
<gene>
    <name evidence="2" type="ORF">Pla175_02630</name>
</gene>
<feature type="domain" description="Transposase IS200-like" evidence="1">
    <location>
        <begin position="25"/>
        <end position="159"/>
    </location>
</feature>
<dbReference type="InterPro" id="IPR036515">
    <property type="entry name" value="Transposase_17_sf"/>
</dbReference>
<dbReference type="PANTHER" id="PTHR36966:SF1">
    <property type="entry name" value="REP-ASSOCIATED TYROSINE TRANSPOSASE"/>
    <property type="match status" value="1"/>
</dbReference>
<dbReference type="GO" id="GO:0004803">
    <property type="term" value="F:transposase activity"/>
    <property type="evidence" value="ECO:0007669"/>
    <property type="project" value="InterPro"/>
</dbReference>
<dbReference type="Proteomes" id="UP000317429">
    <property type="component" value="Chromosome"/>
</dbReference>
<dbReference type="PANTHER" id="PTHR36966">
    <property type="entry name" value="REP-ASSOCIATED TYROSINE TRANSPOSASE"/>
    <property type="match status" value="1"/>
</dbReference>
<dbReference type="AlphaFoldDB" id="A0A518D622"/>
<proteinExistence type="predicted"/>